<accession>A0A8K0RZN3</accession>
<gene>
    <name evidence="1" type="ORF">BKA59DRAFT_450240</name>
</gene>
<evidence type="ECO:0000313" key="2">
    <source>
        <dbReference type="Proteomes" id="UP000813427"/>
    </source>
</evidence>
<keyword evidence="2" id="KW-1185">Reference proteome</keyword>
<dbReference type="AlphaFoldDB" id="A0A8K0RZN3"/>
<evidence type="ECO:0000313" key="1">
    <source>
        <dbReference type="EMBL" id="KAH7256151.1"/>
    </source>
</evidence>
<dbReference type="EMBL" id="JAGPXF010000002">
    <property type="protein sequence ID" value="KAH7256151.1"/>
    <property type="molecule type" value="Genomic_DNA"/>
</dbReference>
<reference evidence="1" key="1">
    <citation type="journal article" date="2021" name="Nat. Commun.">
        <title>Genetic determinants of endophytism in the Arabidopsis root mycobiome.</title>
        <authorList>
            <person name="Mesny F."/>
            <person name="Miyauchi S."/>
            <person name="Thiergart T."/>
            <person name="Pickel B."/>
            <person name="Atanasova L."/>
            <person name="Karlsson M."/>
            <person name="Huettel B."/>
            <person name="Barry K.W."/>
            <person name="Haridas S."/>
            <person name="Chen C."/>
            <person name="Bauer D."/>
            <person name="Andreopoulos W."/>
            <person name="Pangilinan J."/>
            <person name="LaButti K."/>
            <person name="Riley R."/>
            <person name="Lipzen A."/>
            <person name="Clum A."/>
            <person name="Drula E."/>
            <person name="Henrissat B."/>
            <person name="Kohler A."/>
            <person name="Grigoriev I.V."/>
            <person name="Martin F.M."/>
            <person name="Hacquard S."/>
        </authorList>
    </citation>
    <scope>NUCLEOTIDE SEQUENCE</scope>
    <source>
        <strain evidence="1">MPI-SDFR-AT-0068</strain>
    </source>
</reference>
<sequence length="134" mass="15292">MHFILSPQQGLPGSWPGLPLETRLEIYCWVFIIHPVRWTQLDIGYPNPSWQPYIAEPIEWHISAVTPRYHPLRQWRPVSQVPMSLFTSIYNNSGTIKYLLTARAYAVSFGPSVVEISVYEAIVAMSPFSLSCAI</sequence>
<proteinExistence type="predicted"/>
<protein>
    <submittedName>
        <fullName evidence="1">Uncharacterized protein</fullName>
    </submittedName>
</protein>
<organism evidence="1 2">
    <name type="scientific">Fusarium tricinctum</name>
    <dbReference type="NCBI Taxonomy" id="61284"/>
    <lineage>
        <taxon>Eukaryota</taxon>
        <taxon>Fungi</taxon>
        <taxon>Dikarya</taxon>
        <taxon>Ascomycota</taxon>
        <taxon>Pezizomycotina</taxon>
        <taxon>Sordariomycetes</taxon>
        <taxon>Hypocreomycetidae</taxon>
        <taxon>Hypocreales</taxon>
        <taxon>Nectriaceae</taxon>
        <taxon>Fusarium</taxon>
        <taxon>Fusarium tricinctum species complex</taxon>
    </lineage>
</organism>
<comment type="caution">
    <text evidence="1">The sequence shown here is derived from an EMBL/GenBank/DDBJ whole genome shotgun (WGS) entry which is preliminary data.</text>
</comment>
<name>A0A8K0RZN3_9HYPO</name>
<dbReference type="Proteomes" id="UP000813427">
    <property type="component" value="Unassembled WGS sequence"/>
</dbReference>